<evidence type="ECO:0000256" key="3">
    <source>
        <dbReference type="ARBA" id="ARBA00009274"/>
    </source>
</evidence>
<dbReference type="GO" id="GO:0005789">
    <property type="term" value="C:endoplasmic reticulum membrane"/>
    <property type="evidence" value="ECO:0007669"/>
    <property type="project" value="UniProtKB-SubCell"/>
</dbReference>
<evidence type="ECO:0000256" key="6">
    <source>
        <dbReference type="ARBA" id="ARBA00022448"/>
    </source>
</evidence>
<name>A0A2T0FC51_9ASCO</name>
<accession>A0A2T0FC51</accession>
<dbReference type="RefSeq" id="XP_024662524.1">
    <property type="nucleotide sequence ID" value="XM_024806756.1"/>
</dbReference>
<evidence type="ECO:0000256" key="8">
    <source>
        <dbReference type="ARBA" id="ARBA00022824"/>
    </source>
</evidence>
<reference evidence="14 15" key="1">
    <citation type="submission" date="2017-04" db="EMBL/GenBank/DDBJ databases">
        <title>Genome sequencing of [Candida] sorbophila.</title>
        <authorList>
            <person name="Ahn J.O."/>
        </authorList>
    </citation>
    <scope>NUCLEOTIDE SEQUENCE [LARGE SCALE GENOMIC DNA]</scope>
    <source>
        <strain evidence="14 15">DS02</strain>
    </source>
</reference>
<feature type="transmembrane region" description="Helical" evidence="13">
    <location>
        <begin position="186"/>
        <end position="211"/>
    </location>
</feature>
<dbReference type="GeneID" id="36513947"/>
<dbReference type="GO" id="GO:0006457">
    <property type="term" value="P:protein folding"/>
    <property type="evidence" value="ECO:0007669"/>
    <property type="project" value="TreeGrafter"/>
</dbReference>
<dbReference type="GO" id="GO:0015031">
    <property type="term" value="P:protein transport"/>
    <property type="evidence" value="ECO:0007669"/>
    <property type="project" value="UniProtKB-KW"/>
</dbReference>
<comment type="function">
    <text evidence="1">Chaperone required for the export of the chitin synthase CHS3 from the endoplasmic reticulum.</text>
</comment>
<keyword evidence="8" id="KW-0256">Endoplasmic reticulum</keyword>
<keyword evidence="7 13" id="KW-0812">Transmembrane</keyword>
<keyword evidence="10 13" id="KW-1133">Transmembrane helix</keyword>
<sequence length="324" mass="36061">MAYGDFELLCHRANIPLCPLVGPYNTVGGAFTQGVLPRCYARSIDLANTLVFNVGNVFLQFGTFVVLAIIIYNSYQKYTAVGRREMLDFFYLFTFLTLWSMIIDTGVVAADAGAYPWFVAVQMGISGALCMELLCTGLIGFQLWEDGIAASVWGIRTLATLWGVGNFITAILTFKSWGGLDPQHTVALMTVNYVINAVLLFLYVCMMLYFTSVLLREWWACGAVGLGVFFFVAGQLLMYAFGYEICDSVKHYVDGIFFATVCNMFAVLMIYKAWDITTSEDLEFVVSNTESAWDLKSALAADDVYGDYNSEYAMSHYTMPVPAM</sequence>
<dbReference type="STRING" id="45607.A0A2T0FC51"/>
<feature type="transmembrane region" description="Helical" evidence="13">
    <location>
        <begin position="153"/>
        <end position="174"/>
    </location>
</feature>
<dbReference type="EMBL" id="NDIQ01000001">
    <property type="protein sequence ID" value="PRT52578.1"/>
    <property type="molecule type" value="Genomic_DNA"/>
</dbReference>
<comment type="subcellular location">
    <subcellularLocation>
        <location evidence="2">Endoplasmic reticulum membrane</location>
        <topology evidence="2">Multi-pass membrane protein</topology>
    </subcellularLocation>
</comment>
<dbReference type="PANTHER" id="PTHR35329:SF2">
    <property type="entry name" value="CHITIN SYNTHASE EXPORT CHAPERONE"/>
    <property type="match status" value="1"/>
</dbReference>
<dbReference type="GO" id="GO:0051082">
    <property type="term" value="F:unfolded protein binding"/>
    <property type="evidence" value="ECO:0007669"/>
    <property type="project" value="TreeGrafter"/>
</dbReference>
<dbReference type="Proteomes" id="UP000238350">
    <property type="component" value="Unassembled WGS sequence"/>
</dbReference>
<dbReference type="Pfam" id="PF12271">
    <property type="entry name" value="Chs7"/>
    <property type="match status" value="1"/>
</dbReference>
<dbReference type="OrthoDB" id="2189463at2759"/>
<evidence type="ECO:0000256" key="2">
    <source>
        <dbReference type="ARBA" id="ARBA00004477"/>
    </source>
</evidence>
<dbReference type="InterPro" id="IPR022057">
    <property type="entry name" value="Chs7"/>
</dbReference>
<keyword evidence="12" id="KW-0961">Cell wall biogenesis/degradation</keyword>
<keyword evidence="15" id="KW-1185">Reference proteome</keyword>
<feature type="transmembrane region" description="Helical" evidence="13">
    <location>
        <begin position="57"/>
        <end position="75"/>
    </location>
</feature>
<organism evidence="14 15">
    <name type="scientific">Wickerhamiella sorbophila</name>
    <dbReference type="NCBI Taxonomy" id="45607"/>
    <lineage>
        <taxon>Eukaryota</taxon>
        <taxon>Fungi</taxon>
        <taxon>Dikarya</taxon>
        <taxon>Ascomycota</taxon>
        <taxon>Saccharomycotina</taxon>
        <taxon>Dipodascomycetes</taxon>
        <taxon>Dipodascales</taxon>
        <taxon>Trichomonascaceae</taxon>
        <taxon>Wickerhamiella</taxon>
    </lineage>
</organism>
<evidence type="ECO:0000313" key="15">
    <source>
        <dbReference type="Proteomes" id="UP000238350"/>
    </source>
</evidence>
<evidence type="ECO:0000256" key="4">
    <source>
        <dbReference type="ARBA" id="ARBA00011864"/>
    </source>
</evidence>
<dbReference type="AlphaFoldDB" id="A0A2T0FC51"/>
<evidence type="ECO:0000256" key="10">
    <source>
        <dbReference type="ARBA" id="ARBA00022989"/>
    </source>
</evidence>
<evidence type="ECO:0000256" key="12">
    <source>
        <dbReference type="ARBA" id="ARBA00023316"/>
    </source>
</evidence>
<evidence type="ECO:0000256" key="1">
    <source>
        <dbReference type="ARBA" id="ARBA00002732"/>
    </source>
</evidence>
<comment type="subunit">
    <text evidence="4">Interacts with CHS3.</text>
</comment>
<feature type="transmembrane region" description="Helical" evidence="13">
    <location>
        <begin position="218"/>
        <end position="240"/>
    </location>
</feature>
<dbReference type="PANTHER" id="PTHR35329">
    <property type="entry name" value="CHITIN SYNTHASE EXPORT CHAPERONE"/>
    <property type="match status" value="1"/>
</dbReference>
<evidence type="ECO:0000256" key="13">
    <source>
        <dbReference type="SAM" id="Phobius"/>
    </source>
</evidence>
<comment type="similarity">
    <text evidence="3">Belongs to the CHS7 family.</text>
</comment>
<evidence type="ECO:0000256" key="7">
    <source>
        <dbReference type="ARBA" id="ARBA00022692"/>
    </source>
</evidence>
<keyword evidence="6" id="KW-0813">Transport</keyword>
<proteinExistence type="inferred from homology"/>
<keyword evidence="9" id="KW-0653">Protein transport</keyword>
<feature type="transmembrane region" description="Helical" evidence="13">
    <location>
        <begin position="252"/>
        <end position="271"/>
    </location>
</feature>
<evidence type="ECO:0000313" key="14">
    <source>
        <dbReference type="EMBL" id="PRT52578.1"/>
    </source>
</evidence>
<evidence type="ECO:0000256" key="9">
    <source>
        <dbReference type="ARBA" id="ARBA00022927"/>
    </source>
</evidence>
<evidence type="ECO:0000256" key="5">
    <source>
        <dbReference type="ARBA" id="ARBA00018354"/>
    </source>
</evidence>
<comment type="caution">
    <text evidence="14">The sequence shown here is derived from an EMBL/GenBank/DDBJ whole genome shotgun (WGS) entry which is preliminary data.</text>
</comment>
<gene>
    <name evidence="14" type="ORF">B9G98_00198</name>
</gene>
<feature type="transmembrane region" description="Helical" evidence="13">
    <location>
        <begin position="115"/>
        <end position="141"/>
    </location>
</feature>
<dbReference type="GO" id="GO:0071555">
    <property type="term" value="P:cell wall organization"/>
    <property type="evidence" value="ECO:0007669"/>
    <property type="project" value="UniProtKB-KW"/>
</dbReference>
<feature type="transmembrane region" description="Helical" evidence="13">
    <location>
        <begin position="87"/>
        <end position="109"/>
    </location>
</feature>
<keyword evidence="11 13" id="KW-0472">Membrane</keyword>
<protein>
    <recommendedName>
        <fullName evidence="5">Chitin synthase export chaperone</fullName>
    </recommendedName>
</protein>
<evidence type="ECO:0000256" key="11">
    <source>
        <dbReference type="ARBA" id="ARBA00023136"/>
    </source>
</evidence>